<dbReference type="InterPro" id="IPR014051">
    <property type="entry name" value="Phosphoesterase_HXTX"/>
</dbReference>
<dbReference type="PANTHER" id="PTHR35561:SF1">
    <property type="entry name" value="RNA 2',3'-CYCLIC PHOSPHODIESTERASE"/>
    <property type="match status" value="1"/>
</dbReference>
<dbReference type="NCBIfam" id="TIGR02258">
    <property type="entry name" value="2_5_ligase"/>
    <property type="match status" value="1"/>
</dbReference>
<evidence type="ECO:0000259" key="2">
    <source>
        <dbReference type="Pfam" id="PF02834"/>
    </source>
</evidence>
<comment type="caution">
    <text evidence="3">The sequence shown here is derived from an EMBL/GenBank/DDBJ whole genome shotgun (WGS) entry which is preliminary data.</text>
</comment>
<gene>
    <name evidence="3" type="primary">thpR</name>
    <name evidence="3" type="ORF">IM787_09890</name>
</gene>
<dbReference type="PANTHER" id="PTHR35561">
    <property type="entry name" value="RNA 2',3'-CYCLIC PHOSPHODIESTERASE"/>
    <property type="match status" value="1"/>
</dbReference>
<dbReference type="InterPro" id="IPR009097">
    <property type="entry name" value="Cyclic_Pdiesterase"/>
</dbReference>
<accession>A0ABR9S487</accession>
<dbReference type="EMBL" id="JADDIV010000003">
    <property type="protein sequence ID" value="MBE7367879.1"/>
    <property type="molecule type" value="Genomic_DNA"/>
</dbReference>
<dbReference type="Gene3D" id="3.90.1140.10">
    <property type="entry name" value="Cyclic phosphodiesterase"/>
    <property type="match status" value="1"/>
</dbReference>
<evidence type="ECO:0000313" key="4">
    <source>
        <dbReference type="Proteomes" id="UP000806285"/>
    </source>
</evidence>
<name>A0ABR9S487_9BURK</name>
<keyword evidence="4" id="KW-1185">Reference proteome</keyword>
<dbReference type="Proteomes" id="UP000806285">
    <property type="component" value="Unassembled WGS sequence"/>
</dbReference>
<dbReference type="RefSeq" id="WP_193676507.1">
    <property type="nucleotide sequence ID" value="NZ_JADDIV010000003.1"/>
</dbReference>
<dbReference type="SUPFAM" id="SSF55144">
    <property type="entry name" value="LigT-like"/>
    <property type="match status" value="1"/>
</dbReference>
<sequence>MPDAASQRLFLALWPDAAQREGLERHAGAWTWTEAARRTRPERLHVTLHFLGTVSAATVTALRSGLDVRWEGCELLLDRPTVWPPGIAVLEASQVPPALAAFHARLGAQLQALQVPVETRRYRPHVTLARKGFGSTPPPGFQPLAWQAGPGYALVRSLPGGQGYATLQAFG</sequence>
<dbReference type="InterPro" id="IPR004175">
    <property type="entry name" value="RNA_CPDase"/>
</dbReference>
<protein>
    <submittedName>
        <fullName evidence="3">RNA 2',3'-cyclic phosphodiesterase</fullName>
    </submittedName>
</protein>
<evidence type="ECO:0000256" key="1">
    <source>
        <dbReference type="ARBA" id="ARBA00022801"/>
    </source>
</evidence>
<reference evidence="3 4" key="1">
    <citation type="submission" date="2020-10" db="EMBL/GenBank/DDBJ databases">
        <title>Ramlibacter sp. HM2 16S ribosomal RNA gene Genome sequencing and assembly.</title>
        <authorList>
            <person name="Kang M."/>
        </authorList>
    </citation>
    <scope>NUCLEOTIDE SEQUENCE [LARGE SCALE GENOMIC DNA]</scope>
    <source>
        <strain evidence="3 4">HM2</strain>
    </source>
</reference>
<dbReference type="Pfam" id="PF02834">
    <property type="entry name" value="LigT_PEase"/>
    <property type="match status" value="1"/>
</dbReference>
<keyword evidence="1" id="KW-0378">Hydrolase</keyword>
<feature type="domain" description="Phosphoesterase HXTX" evidence="2">
    <location>
        <begin position="92"/>
        <end position="135"/>
    </location>
</feature>
<organism evidence="3 4">
    <name type="scientific">Ramlibacter pallidus</name>
    <dbReference type="NCBI Taxonomy" id="2780087"/>
    <lineage>
        <taxon>Bacteria</taxon>
        <taxon>Pseudomonadati</taxon>
        <taxon>Pseudomonadota</taxon>
        <taxon>Betaproteobacteria</taxon>
        <taxon>Burkholderiales</taxon>
        <taxon>Comamonadaceae</taxon>
        <taxon>Ramlibacter</taxon>
    </lineage>
</organism>
<proteinExistence type="predicted"/>
<evidence type="ECO:0000313" key="3">
    <source>
        <dbReference type="EMBL" id="MBE7367879.1"/>
    </source>
</evidence>